<evidence type="ECO:0000313" key="3">
    <source>
        <dbReference type="Proteomes" id="UP000780801"/>
    </source>
</evidence>
<evidence type="ECO:0000259" key="1">
    <source>
        <dbReference type="Pfam" id="PF00339"/>
    </source>
</evidence>
<protein>
    <recommendedName>
        <fullName evidence="1">Arrestin-like N-terminal domain-containing protein</fullName>
    </recommendedName>
</protein>
<gene>
    <name evidence="2" type="ORF">BGW38_004711</name>
</gene>
<name>A0A9P6KIQ1_9FUNG</name>
<organism evidence="2 3">
    <name type="scientific">Lunasporangiospora selenospora</name>
    <dbReference type="NCBI Taxonomy" id="979761"/>
    <lineage>
        <taxon>Eukaryota</taxon>
        <taxon>Fungi</taxon>
        <taxon>Fungi incertae sedis</taxon>
        <taxon>Mucoromycota</taxon>
        <taxon>Mortierellomycotina</taxon>
        <taxon>Mortierellomycetes</taxon>
        <taxon>Mortierellales</taxon>
        <taxon>Mortierellaceae</taxon>
        <taxon>Lunasporangiospora</taxon>
    </lineage>
</organism>
<proteinExistence type="predicted"/>
<keyword evidence="3" id="KW-1185">Reference proteome</keyword>
<dbReference type="InterPro" id="IPR011021">
    <property type="entry name" value="Arrestin-like_N"/>
</dbReference>
<feature type="domain" description="Arrestin-like N-terminal" evidence="1">
    <location>
        <begin position="37"/>
        <end position="141"/>
    </location>
</feature>
<dbReference type="Pfam" id="PF00339">
    <property type="entry name" value="Arrestin_N"/>
    <property type="match status" value="1"/>
</dbReference>
<dbReference type="OrthoDB" id="2333384at2759"/>
<dbReference type="AlphaFoldDB" id="A0A9P6KIQ1"/>
<comment type="caution">
    <text evidence="2">The sequence shown here is derived from an EMBL/GenBank/DDBJ whole genome shotgun (WGS) entry which is preliminary data.</text>
</comment>
<sequence length="331" mass="38164">MFFKLAENQDLRIIITTPLRGPFELPAVYATPEAQGVIRGYVEFNALEEVKAKDLTLNFRVKSRARWVRHYGESTVVYNSKEILQKKQWQIPLKYTRPGLVSAGAIRYDFEVELNPFTPSSIHGQRAWLTYRFAVELKRAFPHRNVAKTQDVWVFSSCLPSPSLDYMPAPHSYTGVWETHLPFTCSIPNENVSLGERMPLTVEFQPFLDSSGHKGESLVIVSAVVKLKQYTRLWHRWNVKNETKELFSIPLNSEWPEVANGFQRTIHIDIPYAPRLSCTTMTRPVRKTHRLKLIMKVKTNSMTDKQARELRVESKCSYAATSGLSTFRQLN</sequence>
<dbReference type="EMBL" id="JAABOA010000030">
    <property type="protein sequence ID" value="KAF9586451.1"/>
    <property type="molecule type" value="Genomic_DNA"/>
</dbReference>
<dbReference type="InterPro" id="IPR014752">
    <property type="entry name" value="Arrestin-like_C"/>
</dbReference>
<dbReference type="Proteomes" id="UP000780801">
    <property type="component" value="Unassembled WGS sequence"/>
</dbReference>
<evidence type="ECO:0000313" key="2">
    <source>
        <dbReference type="EMBL" id="KAF9586451.1"/>
    </source>
</evidence>
<accession>A0A9P6KIQ1</accession>
<reference evidence="2" key="1">
    <citation type="journal article" date="2020" name="Fungal Divers.">
        <title>Resolving the Mortierellaceae phylogeny through synthesis of multi-gene phylogenetics and phylogenomics.</title>
        <authorList>
            <person name="Vandepol N."/>
            <person name="Liber J."/>
            <person name="Desiro A."/>
            <person name="Na H."/>
            <person name="Kennedy M."/>
            <person name="Barry K."/>
            <person name="Grigoriev I.V."/>
            <person name="Miller A.N."/>
            <person name="O'Donnell K."/>
            <person name="Stajich J.E."/>
            <person name="Bonito G."/>
        </authorList>
    </citation>
    <scope>NUCLEOTIDE SEQUENCE</scope>
    <source>
        <strain evidence="2">KOD1015</strain>
    </source>
</reference>
<dbReference type="Gene3D" id="2.60.40.640">
    <property type="match status" value="1"/>
</dbReference>